<sequence>MKIVKTSADVVMLEEIVDNAQRSGDPLPPMGPCGNYLRNREILEMFEERRIYTSVELCLRHFRLYGAHYRTLEWSAEKCGQNLKFAIEHNIVRATRRKDRPAWHLIDAQLQYECIGSVRRSRAIRLRGAPAHELAANARLWERELRARERRRRREITRILPRIETLIEKIGCRFVFDPGLISIFGSPSAAGFHDRAKMILERIDYMSPQEALDLERELRKGLSALSKLPDVTDEDLDEVSLFEP</sequence>
<reference evidence="1" key="1">
    <citation type="submission" date="2022-10" db="EMBL/GenBank/DDBJ databases">
        <title>YIM 151497 complete genome.</title>
        <authorList>
            <person name="Chen X."/>
        </authorList>
    </citation>
    <scope>NUCLEOTIDE SEQUENCE</scope>
    <source>
        <strain evidence="1">YIM 151497</strain>
    </source>
</reference>
<name>A0ABY6IPQ0_9HYPH</name>
<organism evidence="1 2">
    <name type="scientific">Pelagibacterium flavum</name>
    <dbReference type="NCBI Taxonomy" id="2984530"/>
    <lineage>
        <taxon>Bacteria</taxon>
        <taxon>Pseudomonadati</taxon>
        <taxon>Pseudomonadota</taxon>
        <taxon>Alphaproteobacteria</taxon>
        <taxon>Hyphomicrobiales</taxon>
        <taxon>Devosiaceae</taxon>
        <taxon>Pelagibacterium</taxon>
    </lineage>
</organism>
<proteinExistence type="predicted"/>
<gene>
    <name evidence="1" type="ORF">OF122_01985</name>
</gene>
<evidence type="ECO:0000313" key="1">
    <source>
        <dbReference type="EMBL" id="UYQ72583.1"/>
    </source>
</evidence>
<dbReference type="RefSeq" id="WP_264226209.1">
    <property type="nucleotide sequence ID" value="NZ_CP107716.1"/>
</dbReference>
<evidence type="ECO:0000313" key="2">
    <source>
        <dbReference type="Proteomes" id="UP001163882"/>
    </source>
</evidence>
<dbReference type="Proteomes" id="UP001163882">
    <property type="component" value="Chromosome"/>
</dbReference>
<keyword evidence="2" id="KW-1185">Reference proteome</keyword>
<protein>
    <submittedName>
        <fullName evidence="1">Uncharacterized protein</fullName>
    </submittedName>
</protein>
<dbReference type="EMBL" id="CP107716">
    <property type="protein sequence ID" value="UYQ72583.1"/>
    <property type="molecule type" value="Genomic_DNA"/>
</dbReference>
<accession>A0ABY6IPQ0</accession>